<protein>
    <submittedName>
        <fullName evidence="2">Uncharacterized protein</fullName>
    </submittedName>
</protein>
<evidence type="ECO:0000256" key="1">
    <source>
        <dbReference type="SAM" id="MobiDB-lite"/>
    </source>
</evidence>
<dbReference type="EMBL" id="FMSH01000154">
    <property type="protein sequence ID" value="SCU75497.1"/>
    <property type="molecule type" value="Genomic_DNA"/>
</dbReference>
<evidence type="ECO:0000313" key="2">
    <source>
        <dbReference type="EMBL" id="SCU75497.1"/>
    </source>
</evidence>
<dbReference type="AlphaFoldDB" id="A0A1K0IDU3"/>
<reference evidence="2" key="1">
    <citation type="submission" date="2016-09" db="EMBL/GenBank/DDBJ databases">
        <authorList>
            <person name="Capua I."/>
            <person name="De Benedictis P."/>
            <person name="Joannis T."/>
            <person name="Lombin L.H."/>
            <person name="Cattoli G."/>
        </authorList>
    </citation>
    <scope>NUCLEOTIDE SEQUENCE</scope>
    <source>
        <strain evidence="2">B9</strain>
    </source>
</reference>
<sequence length="146" mass="16966">MCAGVCDEHTASHTHYRRPSPFSHRPDHRDATQPLGRRHLQLIAEILRQRDADLAQRLYFRIRHAQRLHCAEDPSDPLRNLPGLFEPSAFSFSLHSFDRHFLPLCALVFTDVIHSRSASQRRPEYCIFVQYIAGLVLLPVPDKRDF</sequence>
<feature type="region of interest" description="Disordered" evidence="1">
    <location>
        <begin position="1"/>
        <end position="32"/>
    </location>
</feature>
<accession>A0A1K0IDU3</accession>
<name>A0A1K0IDU3_CUPNE</name>
<feature type="compositionally biased region" description="Basic and acidic residues" evidence="1">
    <location>
        <begin position="1"/>
        <end position="11"/>
    </location>
</feature>
<gene>
    <name evidence="2" type="ORF">CNECB9_2370071</name>
</gene>
<organism evidence="2">
    <name type="scientific">Cupriavidus necator</name>
    <name type="common">Alcaligenes eutrophus</name>
    <name type="synonym">Ralstonia eutropha</name>
    <dbReference type="NCBI Taxonomy" id="106590"/>
    <lineage>
        <taxon>Bacteria</taxon>
        <taxon>Pseudomonadati</taxon>
        <taxon>Pseudomonadota</taxon>
        <taxon>Betaproteobacteria</taxon>
        <taxon>Burkholderiales</taxon>
        <taxon>Burkholderiaceae</taxon>
        <taxon>Cupriavidus</taxon>
    </lineage>
</organism>
<proteinExistence type="predicted"/>